<dbReference type="InterPro" id="IPR036397">
    <property type="entry name" value="RNaseH_sf"/>
</dbReference>
<dbReference type="Gene3D" id="3.30.420.10">
    <property type="entry name" value="Ribonuclease H-like superfamily/Ribonuclease H"/>
    <property type="match status" value="1"/>
</dbReference>
<feature type="region of interest" description="Disordered" evidence="1">
    <location>
        <begin position="146"/>
        <end position="166"/>
    </location>
</feature>
<feature type="compositionally biased region" description="Basic and acidic residues" evidence="1">
    <location>
        <begin position="37"/>
        <end position="52"/>
    </location>
</feature>
<accession>A0ABN9UQ46</accession>
<feature type="region of interest" description="Disordered" evidence="1">
    <location>
        <begin position="1"/>
        <end position="109"/>
    </location>
</feature>
<evidence type="ECO:0000256" key="1">
    <source>
        <dbReference type="SAM" id="MobiDB-lite"/>
    </source>
</evidence>
<feature type="compositionally biased region" description="Basic and acidic residues" evidence="1">
    <location>
        <begin position="92"/>
        <end position="109"/>
    </location>
</feature>
<proteinExistence type="predicted"/>
<comment type="caution">
    <text evidence="3">The sequence shown here is derived from an EMBL/GenBank/DDBJ whole genome shotgun (WGS) entry which is preliminary data.</text>
</comment>
<feature type="compositionally biased region" description="Acidic residues" evidence="1">
    <location>
        <begin position="1"/>
        <end position="25"/>
    </location>
</feature>
<feature type="region of interest" description="Disordered" evidence="1">
    <location>
        <begin position="215"/>
        <end position="272"/>
    </location>
</feature>
<evidence type="ECO:0000313" key="4">
    <source>
        <dbReference type="Proteomes" id="UP001189429"/>
    </source>
</evidence>
<feature type="compositionally biased region" description="Low complexity" evidence="1">
    <location>
        <begin position="236"/>
        <end position="272"/>
    </location>
</feature>
<feature type="compositionally biased region" description="Low complexity" evidence="1">
    <location>
        <begin position="79"/>
        <end position="89"/>
    </location>
</feature>
<feature type="domain" description="Transposase Tc1-like" evidence="2">
    <location>
        <begin position="377"/>
        <end position="442"/>
    </location>
</feature>
<dbReference type="Pfam" id="PF01498">
    <property type="entry name" value="HTH_Tnp_Tc3_2"/>
    <property type="match status" value="1"/>
</dbReference>
<sequence length="648" mass="69612">EMDEDDEEDDGEERTDGDEEDDDGDGKEPRRRSVSRQRHEPDGVDQDAERWAAARFRRASCPPELRRASSPSWRRADAGLDQDGAALARCPLRADELPGRPGEKDPRPRLGPEALGFLRQILCSGGAEGGGAAAAGTKSSCAAAAEPPARAAPGPHGQPGGAPAAAAAQVTQSRRHWVQDAVCQTVPVWEERDACVICLQVAAQVANDAANEAVDAATHEAPKQAANEAANKEANEAANEANTEAANQAASEAANKAANEASNETSNEAATRAAYEAAADANNEAADPTADSAANGAMQGVAVPAMPGAPMTAEETRLAQGWYTNGDMAPSHIAANQQREKSSITRLIKDNFLKKTTGRNNVLSEAQVAILINHLERLIKKANGEYRVTWHMLKTSSRRKSSEATIARRLHEKGYRFYAMRHKPLLTDEDIHGRLEFGEKYQGKPMSWWQSHVHMRIDVKFFPVLLAGKARRRVAQSGTRGVIRRLGEGLNASCAKEPNPKLKHNTGAKGVHILAGVGDGEAARVYEGPILKALKAECPGTKRFRALGDDDPSGFEASKSVAAKQRAGIQMFEIPAHSPQLNACDCWPRRERETRAVFIRRLKRTAKSIPSDIASKSVGAMSKRCQRLVAAEGGQTHGPLESARAGAP</sequence>
<feature type="non-terminal residue" evidence="3">
    <location>
        <position position="1"/>
    </location>
</feature>
<evidence type="ECO:0000259" key="2">
    <source>
        <dbReference type="Pfam" id="PF01498"/>
    </source>
</evidence>
<protein>
    <recommendedName>
        <fullName evidence="2">Transposase Tc1-like domain-containing protein</fullName>
    </recommendedName>
</protein>
<dbReference type="Proteomes" id="UP001189429">
    <property type="component" value="Unassembled WGS sequence"/>
</dbReference>
<gene>
    <name evidence="3" type="ORF">PCOR1329_LOCUS50447</name>
</gene>
<dbReference type="EMBL" id="CAUYUJ010016105">
    <property type="protein sequence ID" value="CAK0861902.1"/>
    <property type="molecule type" value="Genomic_DNA"/>
</dbReference>
<reference evidence="3" key="1">
    <citation type="submission" date="2023-10" db="EMBL/GenBank/DDBJ databases">
        <authorList>
            <person name="Chen Y."/>
            <person name="Shah S."/>
            <person name="Dougan E. K."/>
            <person name="Thang M."/>
            <person name="Chan C."/>
        </authorList>
    </citation>
    <scope>NUCLEOTIDE SEQUENCE [LARGE SCALE GENOMIC DNA]</scope>
</reference>
<evidence type="ECO:0000313" key="3">
    <source>
        <dbReference type="EMBL" id="CAK0861902.1"/>
    </source>
</evidence>
<feature type="non-terminal residue" evidence="3">
    <location>
        <position position="648"/>
    </location>
</feature>
<name>A0ABN9UQ46_9DINO</name>
<organism evidence="3 4">
    <name type="scientific">Prorocentrum cordatum</name>
    <dbReference type="NCBI Taxonomy" id="2364126"/>
    <lineage>
        <taxon>Eukaryota</taxon>
        <taxon>Sar</taxon>
        <taxon>Alveolata</taxon>
        <taxon>Dinophyceae</taxon>
        <taxon>Prorocentrales</taxon>
        <taxon>Prorocentraceae</taxon>
        <taxon>Prorocentrum</taxon>
    </lineage>
</organism>
<keyword evidence="4" id="KW-1185">Reference proteome</keyword>
<dbReference type="InterPro" id="IPR002492">
    <property type="entry name" value="Transposase_Tc1-like"/>
</dbReference>